<dbReference type="InterPro" id="IPR043154">
    <property type="entry name" value="Sec-1-like_dom1"/>
</dbReference>
<dbReference type="EMBL" id="JACGWM010000010">
    <property type="protein sequence ID" value="KAL0347868.1"/>
    <property type="molecule type" value="Genomic_DNA"/>
</dbReference>
<evidence type="ECO:0000313" key="3">
    <source>
        <dbReference type="EMBL" id="KAL0347868.1"/>
    </source>
</evidence>
<dbReference type="Pfam" id="PF00995">
    <property type="entry name" value="Sec1"/>
    <property type="match status" value="2"/>
</dbReference>
<dbReference type="Gene3D" id="1.25.40.60">
    <property type="match status" value="1"/>
</dbReference>
<comment type="similarity">
    <text evidence="1">Belongs to the STXBP/unc-18/SEC1 family.</text>
</comment>
<dbReference type="GO" id="GO:0016192">
    <property type="term" value="P:vesicle-mediated transport"/>
    <property type="evidence" value="ECO:0007669"/>
    <property type="project" value="InterPro"/>
</dbReference>
<dbReference type="PANTHER" id="PTHR11679">
    <property type="entry name" value="VESICLE PROTEIN SORTING-ASSOCIATED"/>
    <property type="match status" value="1"/>
</dbReference>
<evidence type="ECO:0000256" key="1">
    <source>
        <dbReference type="ARBA" id="ARBA00009884"/>
    </source>
</evidence>
<dbReference type="Gene3D" id="3.40.50.2060">
    <property type="match status" value="1"/>
</dbReference>
<dbReference type="Gene3D" id="3.90.830.10">
    <property type="entry name" value="Syntaxin Binding Protein 1, Chain A, domain 2"/>
    <property type="match status" value="1"/>
</dbReference>
<proteinExistence type="inferred from homology"/>
<feature type="non-terminal residue" evidence="3">
    <location>
        <position position="1"/>
    </location>
</feature>
<reference evidence="3" key="2">
    <citation type="journal article" date="2024" name="Plant">
        <title>Genomic evolution and insights into agronomic trait innovations of Sesamum species.</title>
        <authorList>
            <person name="Miao H."/>
            <person name="Wang L."/>
            <person name="Qu L."/>
            <person name="Liu H."/>
            <person name="Sun Y."/>
            <person name="Le M."/>
            <person name="Wang Q."/>
            <person name="Wei S."/>
            <person name="Zheng Y."/>
            <person name="Lin W."/>
            <person name="Duan Y."/>
            <person name="Cao H."/>
            <person name="Xiong S."/>
            <person name="Wang X."/>
            <person name="Wei L."/>
            <person name="Li C."/>
            <person name="Ma Q."/>
            <person name="Ju M."/>
            <person name="Zhao R."/>
            <person name="Li G."/>
            <person name="Mu C."/>
            <person name="Tian Q."/>
            <person name="Mei H."/>
            <person name="Zhang T."/>
            <person name="Gao T."/>
            <person name="Zhang H."/>
        </authorList>
    </citation>
    <scope>NUCLEOTIDE SEQUENCE</scope>
    <source>
        <strain evidence="3">KEN8</strain>
    </source>
</reference>
<organism evidence="3">
    <name type="scientific">Sesamum calycinum</name>
    <dbReference type="NCBI Taxonomy" id="2727403"/>
    <lineage>
        <taxon>Eukaryota</taxon>
        <taxon>Viridiplantae</taxon>
        <taxon>Streptophyta</taxon>
        <taxon>Embryophyta</taxon>
        <taxon>Tracheophyta</taxon>
        <taxon>Spermatophyta</taxon>
        <taxon>Magnoliopsida</taxon>
        <taxon>eudicotyledons</taxon>
        <taxon>Gunneridae</taxon>
        <taxon>Pentapetalae</taxon>
        <taxon>asterids</taxon>
        <taxon>lamiids</taxon>
        <taxon>Lamiales</taxon>
        <taxon>Pedaliaceae</taxon>
        <taxon>Sesamum</taxon>
    </lineage>
</organism>
<reference evidence="3" key="1">
    <citation type="submission" date="2020-06" db="EMBL/GenBank/DDBJ databases">
        <authorList>
            <person name="Li T."/>
            <person name="Hu X."/>
            <person name="Zhang T."/>
            <person name="Song X."/>
            <person name="Zhang H."/>
            <person name="Dai N."/>
            <person name="Sheng W."/>
            <person name="Hou X."/>
            <person name="Wei L."/>
        </authorList>
    </citation>
    <scope>NUCLEOTIDE SEQUENCE</scope>
    <source>
        <strain evidence="3">KEN8</strain>
        <tissue evidence="3">Leaf</tissue>
    </source>
</reference>
<accession>A0AAW2NX80</accession>
<dbReference type="AlphaFoldDB" id="A0AAW2NX80"/>
<dbReference type="InterPro" id="IPR027482">
    <property type="entry name" value="Sec1-like_dom2"/>
</dbReference>
<feature type="compositionally biased region" description="Polar residues" evidence="2">
    <location>
        <begin position="457"/>
        <end position="474"/>
    </location>
</feature>
<dbReference type="SUPFAM" id="SSF56815">
    <property type="entry name" value="Sec1/munc18-like (SM) proteins"/>
    <property type="match status" value="1"/>
</dbReference>
<feature type="region of interest" description="Disordered" evidence="2">
    <location>
        <begin position="440"/>
        <end position="495"/>
    </location>
</feature>
<dbReference type="InterPro" id="IPR043127">
    <property type="entry name" value="Sec-1-like_dom3a"/>
</dbReference>
<dbReference type="PIRSF" id="PIRSF005715">
    <property type="entry name" value="VPS45_Sec1"/>
    <property type="match status" value="1"/>
</dbReference>
<gene>
    <name evidence="3" type="ORF">Scaly_1802800</name>
</gene>
<sequence length="582" mass="65950">DYCMKCSKHPTREIQDRPGSVILFLSDMSGREPLYRKAYLYFSSPIQKDLVNRIKKDASVLPRIGALREMNLEYFSIDSQGFITDHDKALEELYGDDAENSRRFDKCLNVMATRIATVFASLKEFPFVRYKAAKLDGDSMTSFRELVPTKLAAAVWDQITTYKSSIRNFPQTETCELLIVDRSVDQVPSKSGGEPERKEVLLEDHDPVWLELRHTHIAEASERLHDKMANFVSKNKAAQLQQRDAGELSTRDIQKMVQALPHYNEQMRNSLSMLREQASPETSRNADLFSLNQIAGKLNQIIRDIGLRELGQLEQDLVFGDAGTKEVINFLRKQEGTNENKLRLMMVYAAVYPEKFELAKLSDSDTKAVKNMKLIEGSDSKKTSKGTFSLKFDSAKRKHASRKDRTGGEEETWALFRFYPMIEELVENLSKGEFPKDEYYCMNNPSPPSHGTEGKTGASQSGSIRSGQSNAQSMRSRRTANWARSKSSDDGYSSDSVLRVAPSEFKKMGQRIFVFIIGGATRSELRACHKLTAKLRREVVLGTTSLDDPSQYITKNGKRSSAHRGARTHDHKVKSLALYRLS</sequence>
<evidence type="ECO:0000256" key="2">
    <source>
        <dbReference type="SAM" id="MobiDB-lite"/>
    </source>
</evidence>
<dbReference type="InterPro" id="IPR036045">
    <property type="entry name" value="Sec1-like_sf"/>
</dbReference>
<name>A0AAW2NX80_9LAMI</name>
<comment type="caution">
    <text evidence="3">The sequence shown here is derived from an EMBL/GenBank/DDBJ whole genome shotgun (WGS) entry which is preliminary data.</text>
</comment>
<protein>
    <submittedName>
        <fullName evidence="3">Protein transport Sec1a</fullName>
    </submittedName>
</protein>
<dbReference type="InterPro" id="IPR001619">
    <property type="entry name" value="Sec1-like"/>
</dbReference>
<dbReference type="Gene3D" id="3.40.50.1910">
    <property type="match status" value="1"/>
</dbReference>